<feature type="chain" id="PRO_5008538991" description="Proteinase inhibitor I42 chagasin domain-containing protein" evidence="3">
    <location>
        <begin position="27"/>
        <end position="143"/>
    </location>
</feature>
<dbReference type="KEGG" id="cpor:BED41_12405"/>
<dbReference type="STRING" id="1197717.BED41_12405"/>
<dbReference type="InterPro" id="IPR036331">
    <property type="entry name" value="Chagasin-like_sf"/>
</dbReference>
<dbReference type="Gene3D" id="2.60.40.2020">
    <property type="match status" value="1"/>
</dbReference>
<dbReference type="SUPFAM" id="SSF141066">
    <property type="entry name" value="ICP-like"/>
    <property type="match status" value="1"/>
</dbReference>
<dbReference type="Proteomes" id="UP000093044">
    <property type="component" value="Chromosome"/>
</dbReference>
<evidence type="ECO:0000256" key="1">
    <source>
        <dbReference type="ARBA" id="ARBA00022690"/>
    </source>
</evidence>
<accession>A0A1B2I770</accession>
<dbReference type="GeneID" id="83058647"/>
<organism evidence="4 5">
    <name type="scientific">Cloacibacillus porcorum</name>
    <dbReference type="NCBI Taxonomy" id="1197717"/>
    <lineage>
        <taxon>Bacteria</taxon>
        <taxon>Thermotogati</taxon>
        <taxon>Synergistota</taxon>
        <taxon>Synergistia</taxon>
        <taxon>Synergistales</taxon>
        <taxon>Synergistaceae</taxon>
        <taxon>Cloacibacillus</taxon>
    </lineage>
</organism>
<sequence>MKAAGRGLFILAAVALLAFPASGAEAARRYITERPLPTTASTDVRETAIEAELDGDFTLTLEAPALPGYSWSLYNSLPPGGSLISVSSTQRQAVSPDVTPTAVETRSFHASSTGRNRIIFRYARPGDEAPLIYVIFSLNVRLK</sequence>
<evidence type="ECO:0008006" key="6">
    <source>
        <dbReference type="Google" id="ProtNLM"/>
    </source>
</evidence>
<dbReference type="GO" id="GO:0004869">
    <property type="term" value="F:cysteine-type endopeptidase inhibitor activity"/>
    <property type="evidence" value="ECO:0007669"/>
    <property type="project" value="UniProtKB-KW"/>
</dbReference>
<evidence type="ECO:0000313" key="4">
    <source>
        <dbReference type="EMBL" id="ANZ45815.1"/>
    </source>
</evidence>
<dbReference type="RefSeq" id="WP_066746818.1">
    <property type="nucleotide sequence ID" value="NZ_CP016757.1"/>
</dbReference>
<keyword evidence="2" id="KW-0789">Thiol protease inhibitor</keyword>
<dbReference type="EMBL" id="CP016757">
    <property type="protein sequence ID" value="ANZ45815.1"/>
    <property type="molecule type" value="Genomic_DNA"/>
</dbReference>
<keyword evidence="3" id="KW-0732">Signal</keyword>
<dbReference type="OrthoDB" id="9913429at2"/>
<reference evidence="4" key="1">
    <citation type="submission" date="2016-08" db="EMBL/GenBank/DDBJ databases">
        <title>Complete genome of Cloacibacillus porcorum.</title>
        <authorList>
            <person name="Looft T."/>
            <person name="Bayles D.O."/>
            <person name="Alt D.P."/>
        </authorList>
    </citation>
    <scope>NUCLEOTIDE SEQUENCE [LARGE SCALE GENOMIC DNA]</scope>
    <source>
        <strain evidence="4">CL-84</strain>
    </source>
</reference>
<evidence type="ECO:0000313" key="5">
    <source>
        <dbReference type="Proteomes" id="UP000093044"/>
    </source>
</evidence>
<evidence type="ECO:0000256" key="2">
    <source>
        <dbReference type="ARBA" id="ARBA00022704"/>
    </source>
</evidence>
<name>A0A1B2I770_9BACT</name>
<evidence type="ECO:0000256" key="3">
    <source>
        <dbReference type="SAM" id="SignalP"/>
    </source>
</evidence>
<feature type="signal peptide" evidence="3">
    <location>
        <begin position="1"/>
        <end position="26"/>
    </location>
</feature>
<dbReference type="AlphaFoldDB" id="A0A1B2I770"/>
<protein>
    <recommendedName>
        <fullName evidence="6">Proteinase inhibitor I42 chagasin domain-containing protein</fullName>
    </recommendedName>
</protein>
<proteinExistence type="predicted"/>
<keyword evidence="5" id="KW-1185">Reference proteome</keyword>
<gene>
    <name evidence="4" type="ORF">BED41_12405</name>
</gene>
<keyword evidence="1" id="KW-0646">Protease inhibitor</keyword>